<feature type="region of interest" description="Disordered" evidence="2">
    <location>
        <begin position="32"/>
        <end position="52"/>
    </location>
</feature>
<evidence type="ECO:0000313" key="5">
    <source>
        <dbReference type="Proteomes" id="UP001321749"/>
    </source>
</evidence>
<comment type="caution">
    <text evidence="4">The sequence shown here is derived from an EMBL/GenBank/DDBJ whole genome shotgun (WGS) entry which is preliminary data.</text>
</comment>
<sequence length="474" mass="54063">MECPFCGWKVAEGGRDAYEMMLHVETLHSEGDSPFIVKDDQDNGRDSSSAAKAEEPLYAECEVEGCGEFINLDQLDYHLELHSDETSGEHAQTPEKEMPSSSSAPSRSNREAERERHRRPGRDQEAGTRQSTAISFWKNLLRMPHPPRPQHRVAKHRHDHKPGGTETASSRWKRLGKSDLGRYAHEERMPDWLASMLRKEGQVRSKGIVPILAWLLEQSPTSKYSYLCHPSVQHVSKLKREGGFCGYRNIQMLCSYIIHTKLQGHEHLGNDIPSIFQIQDFIEEAWDKGYNSSGRIETGGIKGTRKYIGTPEAVAMLRLLKVPCDAQGFKHPEHHVAESLLLDYAENYFQSGIPHHDPSQPYSNYHHVRVTNLPPLYFQHRGHSLTIIGFERLKSGDRQLLMFDPYFHDSSSLTRLVGKVLPAHHPSPDSALKIYRRGTKYLKPFKEFEVVKLRTEPRPQTEPQPAPQPEPHGV</sequence>
<reference evidence="4" key="2">
    <citation type="submission" date="2023-06" db="EMBL/GenBank/DDBJ databases">
        <authorList>
            <consortium name="Lawrence Berkeley National Laboratory"/>
            <person name="Mondo S.J."/>
            <person name="Hensen N."/>
            <person name="Bonometti L."/>
            <person name="Westerberg I."/>
            <person name="Brannstrom I.O."/>
            <person name="Guillou S."/>
            <person name="Cros-Aarteil S."/>
            <person name="Calhoun S."/>
            <person name="Haridas S."/>
            <person name="Kuo A."/>
            <person name="Pangilinan J."/>
            <person name="Riley R."/>
            <person name="Labutti K."/>
            <person name="Andreopoulos B."/>
            <person name="Lipzen A."/>
            <person name="Chen C."/>
            <person name="Yanf M."/>
            <person name="Daum C."/>
            <person name="Ng V."/>
            <person name="Clum A."/>
            <person name="Steindorff A."/>
            <person name="Ohm R."/>
            <person name="Martin F."/>
            <person name="Silar P."/>
            <person name="Natvig D."/>
            <person name="Lalanne C."/>
            <person name="Gautier V."/>
            <person name="Ament-Velasquez S.L."/>
            <person name="Kruys A."/>
            <person name="Hutchinson M.I."/>
            <person name="Powell A.J."/>
            <person name="Barry K."/>
            <person name="Miller A.N."/>
            <person name="Grigoriev I.V."/>
            <person name="Debuchy R."/>
            <person name="Gladieux P."/>
            <person name="Thoren M.H."/>
            <person name="Johannesson H."/>
        </authorList>
    </citation>
    <scope>NUCLEOTIDE SEQUENCE</scope>
    <source>
        <strain evidence="4">PSN324</strain>
    </source>
</reference>
<evidence type="ECO:0000256" key="1">
    <source>
        <dbReference type="ARBA" id="ARBA00022801"/>
    </source>
</evidence>
<dbReference type="InterPro" id="IPR012462">
    <property type="entry name" value="UFSP1/2_DUB_cat"/>
</dbReference>
<feature type="compositionally biased region" description="Basic and acidic residues" evidence="2">
    <location>
        <begin position="85"/>
        <end position="98"/>
    </location>
</feature>
<evidence type="ECO:0000259" key="3">
    <source>
        <dbReference type="Pfam" id="PF07910"/>
    </source>
</evidence>
<feature type="compositionally biased region" description="Basic residues" evidence="2">
    <location>
        <begin position="148"/>
        <end position="160"/>
    </location>
</feature>
<keyword evidence="5" id="KW-1185">Reference proteome</keyword>
<dbReference type="Proteomes" id="UP001321749">
    <property type="component" value="Unassembled WGS sequence"/>
</dbReference>
<organism evidence="4 5">
    <name type="scientific">Cladorrhinum samala</name>
    <dbReference type="NCBI Taxonomy" id="585594"/>
    <lineage>
        <taxon>Eukaryota</taxon>
        <taxon>Fungi</taxon>
        <taxon>Dikarya</taxon>
        <taxon>Ascomycota</taxon>
        <taxon>Pezizomycotina</taxon>
        <taxon>Sordariomycetes</taxon>
        <taxon>Sordariomycetidae</taxon>
        <taxon>Sordariales</taxon>
        <taxon>Podosporaceae</taxon>
        <taxon>Cladorrhinum</taxon>
    </lineage>
</organism>
<feature type="region of interest" description="Disordered" evidence="2">
    <location>
        <begin position="85"/>
        <end position="171"/>
    </location>
</feature>
<dbReference type="GO" id="GO:0016787">
    <property type="term" value="F:hydrolase activity"/>
    <property type="evidence" value="ECO:0007669"/>
    <property type="project" value="UniProtKB-KW"/>
</dbReference>
<evidence type="ECO:0000256" key="2">
    <source>
        <dbReference type="SAM" id="MobiDB-lite"/>
    </source>
</evidence>
<reference evidence="4" key="1">
    <citation type="journal article" date="2023" name="Mol. Phylogenet. Evol.">
        <title>Genome-scale phylogeny and comparative genomics of the fungal order Sordariales.</title>
        <authorList>
            <person name="Hensen N."/>
            <person name="Bonometti L."/>
            <person name="Westerberg I."/>
            <person name="Brannstrom I.O."/>
            <person name="Guillou S."/>
            <person name="Cros-Aarteil S."/>
            <person name="Calhoun S."/>
            <person name="Haridas S."/>
            <person name="Kuo A."/>
            <person name="Mondo S."/>
            <person name="Pangilinan J."/>
            <person name="Riley R."/>
            <person name="LaButti K."/>
            <person name="Andreopoulos B."/>
            <person name="Lipzen A."/>
            <person name="Chen C."/>
            <person name="Yan M."/>
            <person name="Daum C."/>
            <person name="Ng V."/>
            <person name="Clum A."/>
            <person name="Steindorff A."/>
            <person name="Ohm R.A."/>
            <person name="Martin F."/>
            <person name="Silar P."/>
            <person name="Natvig D.O."/>
            <person name="Lalanne C."/>
            <person name="Gautier V."/>
            <person name="Ament-Velasquez S.L."/>
            <person name="Kruys A."/>
            <person name="Hutchinson M.I."/>
            <person name="Powell A.J."/>
            <person name="Barry K."/>
            <person name="Miller A.N."/>
            <person name="Grigoriev I.V."/>
            <person name="Debuchy R."/>
            <person name="Gladieux P."/>
            <person name="Hiltunen Thoren M."/>
            <person name="Johannesson H."/>
        </authorList>
    </citation>
    <scope>NUCLEOTIDE SEQUENCE</scope>
    <source>
        <strain evidence="4">PSN324</strain>
    </source>
</reference>
<dbReference type="AlphaFoldDB" id="A0AAV9H8X9"/>
<proteinExistence type="predicted"/>
<feature type="compositionally biased region" description="Pro residues" evidence="2">
    <location>
        <begin position="460"/>
        <end position="474"/>
    </location>
</feature>
<evidence type="ECO:0000313" key="4">
    <source>
        <dbReference type="EMBL" id="KAK4456361.1"/>
    </source>
</evidence>
<feature type="compositionally biased region" description="Basic and acidic residues" evidence="2">
    <location>
        <begin position="108"/>
        <end position="126"/>
    </location>
</feature>
<dbReference type="EMBL" id="MU865249">
    <property type="protein sequence ID" value="KAK4456361.1"/>
    <property type="molecule type" value="Genomic_DNA"/>
</dbReference>
<feature type="domain" description="UFSP1/2/DUB catalytic" evidence="3">
    <location>
        <begin position="223"/>
        <end position="451"/>
    </location>
</feature>
<feature type="region of interest" description="Disordered" evidence="2">
    <location>
        <begin position="452"/>
        <end position="474"/>
    </location>
</feature>
<protein>
    <submittedName>
        <fullName evidence="4">Peptidase family C78-domain-containing protein</fullName>
    </submittedName>
</protein>
<dbReference type="Gene3D" id="3.90.70.130">
    <property type="match status" value="1"/>
</dbReference>
<accession>A0AAV9H8X9</accession>
<keyword evidence="1" id="KW-0378">Hydrolase</keyword>
<feature type="compositionally biased region" description="Basic and acidic residues" evidence="2">
    <location>
        <begin position="32"/>
        <end position="45"/>
    </location>
</feature>
<gene>
    <name evidence="4" type="ORF">QBC42DRAFT_66743</name>
</gene>
<name>A0AAV9H8X9_9PEZI</name>
<dbReference type="Pfam" id="PF07910">
    <property type="entry name" value="Peptidase_C78"/>
    <property type="match status" value="1"/>
</dbReference>